<name>A0ABS5TJA9_9ACTN</name>
<dbReference type="PANTHER" id="PTHR36439">
    <property type="entry name" value="BLL4334 PROTEIN"/>
    <property type="match status" value="1"/>
</dbReference>
<dbReference type="Pfam" id="PF08002">
    <property type="entry name" value="DUF1697"/>
    <property type="match status" value="1"/>
</dbReference>
<dbReference type="Gene3D" id="3.30.70.1280">
    <property type="entry name" value="SP0830-like domains"/>
    <property type="match status" value="1"/>
</dbReference>
<dbReference type="InterPro" id="IPR012545">
    <property type="entry name" value="DUF1697"/>
</dbReference>
<comment type="caution">
    <text evidence="1">The sequence shown here is derived from an EMBL/GenBank/DDBJ whole genome shotgun (WGS) entry which is preliminary data.</text>
</comment>
<proteinExistence type="predicted"/>
<dbReference type="Proteomes" id="UP001197247">
    <property type="component" value="Unassembled WGS sequence"/>
</dbReference>
<accession>A0ABS5TJA9</accession>
<dbReference type="RefSeq" id="WP_214157370.1">
    <property type="nucleotide sequence ID" value="NZ_JAHBAY010000007.1"/>
</dbReference>
<dbReference type="EMBL" id="JAHBAY010000007">
    <property type="protein sequence ID" value="MBT0771100.1"/>
    <property type="molecule type" value="Genomic_DNA"/>
</dbReference>
<evidence type="ECO:0000313" key="2">
    <source>
        <dbReference type="Proteomes" id="UP001197247"/>
    </source>
</evidence>
<keyword evidence="2" id="KW-1185">Reference proteome</keyword>
<sequence length="179" mass="18899">MPDQRVALLLRGINLGGRRKLAMAQLRDLLTSLGHTGVSTILASGQAVVTTPRDPAEVAAELESRLLGETGLTTDVLARTGAEMTSVLAGNPFPTADDDGSRHAVVFLRSPLSEAQLAGFDPAAYAPDELVARGRELYLRLPAGFADSRLSIAVGKVRGVPATTRNWNTVKKIQALTTA</sequence>
<gene>
    <name evidence="1" type="ORF">KIH74_19325</name>
</gene>
<dbReference type="PIRSF" id="PIRSF008502">
    <property type="entry name" value="UCP008502"/>
    <property type="match status" value="1"/>
</dbReference>
<dbReference type="PANTHER" id="PTHR36439:SF1">
    <property type="entry name" value="DUF1697 DOMAIN-CONTAINING PROTEIN"/>
    <property type="match status" value="1"/>
</dbReference>
<evidence type="ECO:0000313" key="1">
    <source>
        <dbReference type="EMBL" id="MBT0771100.1"/>
    </source>
</evidence>
<dbReference type="SUPFAM" id="SSF160379">
    <property type="entry name" value="SP0830-like"/>
    <property type="match status" value="1"/>
</dbReference>
<protein>
    <submittedName>
        <fullName evidence="1">DUF1697 domain-containing protein</fullName>
    </submittedName>
</protein>
<organism evidence="1 2">
    <name type="scientific">Kineosporia corallincola</name>
    <dbReference type="NCBI Taxonomy" id="2835133"/>
    <lineage>
        <taxon>Bacteria</taxon>
        <taxon>Bacillati</taxon>
        <taxon>Actinomycetota</taxon>
        <taxon>Actinomycetes</taxon>
        <taxon>Kineosporiales</taxon>
        <taxon>Kineosporiaceae</taxon>
        <taxon>Kineosporia</taxon>
    </lineage>
</organism>
<reference evidence="1 2" key="1">
    <citation type="submission" date="2021-05" db="EMBL/GenBank/DDBJ databases">
        <title>Kineosporia and Streptomyces sp. nov. two new marine actinobacteria isolated from Coral.</title>
        <authorList>
            <person name="Buangrab K."/>
            <person name="Sutthacheep M."/>
            <person name="Yeemin T."/>
            <person name="Harunari E."/>
            <person name="Igarashi Y."/>
            <person name="Kanchanasin P."/>
            <person name="Tanasupawat S."/>
            <person name="Phongsopitanun W."/>
        </authorList>
    </citation>
    <scope>NUCLEOTIDE SEQUENCE [LARGE SCALE GENOMIC DNA]</scope>
    <source>
        <strain evidence="1 2">J2-2</strain>
    </source>
</reference>